<dbReference type="Gene3D" id="1.25.40.10">
    <property type="entry name" value="Tetratricopeptide repeat domain"/>
    <property type="match status" value="1"/>
</dbReference>
<dbReference type="SUPFAM" id="SSF48452">
    <property type="entry name" value="TPR-like"/>
    <property type="match status" value="1"/>
</dbReference>
<evidence type="ECO:0000313" key="2">
    <source>
        <dbReference type="Proteomes" id="UP000324209"/>
    </source>
</evidence>
<dbReference type="Proteomes" id="UP000324209">
    <property type="component" value="Chromosome"/>
</dbReference>
<name>A0A5C1QGF8_9SPIO</name>
<organism evidence="1 2">
    <name type="scientific">Oceanispirochaeta crateris</name>
    <dbReference type="NCBI Taxonomy" id="2518645"/>
    <lineage>
        <taxon>Bacteria</taxon>
        <taxon>Pseudomonadati</taxon>
        <taxon>Spirochaetota</taxon>
        <taxon>Spirochaetia</taxon>
        <taxon>Spirochaetales</taxon>
        <taxon>Spirochaetaceae</taxon>
        <taxon>Oceanispirochaeta</taxon>
    </lineage>
</organism>
<proteinExistence type="predicted"/>
<evidence type="ECO:0000313" key="1">
    <source>
        <dbReference type="EMBL" id="QEN07165.1"/>
    </source>
</evidence>
<keyword evidence="2" id="KW-1185">Reference proteome</keyword>
<dbReference type="OrthoDB" id="9858706at2"/>
<accession>A0A5C1QGF8</accession>
<dbReference type="AlphaFoldDB" id="A0A5C1QGF8"/>
<reference evidence="1 2" key="1">
    <citation type="submission" date="2019-02" db="EMBL/GenBank/DDBJ databases">
        <title>Complete Genome Sequence and Methylome Analysis of free living Spirochaetas.</title>
        <authorList>
            <person name="Fomenkov A."/>
            <person name="Dubinina G."/>
            <person name="Leshcheva N."/>
            <person name="Mikheeva N."/>
            <person name="Grabovich M."/>
            <person name="Vincze T."/>
            <person name="Roberts R.J."/>
        </authorList>
    </citation>
    <scope>NUCLEOTIDE SEQUENCE [LARGE SCALE GENOMIC DNA]</scope>
    <source>
        <strain evidence="1 2">K2</strain>
    </source>
</reference>
<sequence>MHFSVGTLQALLILSLSFSCQKSPDKQTYTDYAKAMQSYYNGALSEAEAVFSKIYSDYPDFHENTRSYANCLFYNGNDQKAVELWKKLEKEDEMDIDSMKCMASYFIHNGRTADAIPLLDTALALSSHDPMLLYQMAQCRFLEDDVQQGYSLLLSAVAEMERQVVIPLELARIYSSFGFNEEATRLVQRYSQYLDEDHPLKPALKHLKATMENTNP</sequence>
<dbReference type="EMBL" id="CP036150">
    <property type="protein sequence ID" value="QEN07165.1"/>
    <property type="molecule type" value="Genomic_DNA"/>
</dbReference>
<dbReference type="InterPro" id="IPR011990">
    <property type="entry name" value="TPR-like_helical_dom_sf"/>
</dbReference>
<dbReference type="KEGG" id="ock:EXM22_03865"/>
<gene>
    <name evidence="1" type="ORF">EXM22_03865</name>
</gene>
<protein>
    <submittedName>
        <fullName evidence="1">Uncharacterized protein</fullName>
    </submittedName>
</protein>
<dbReference type="RefSeq" id="WP_149485247.1">
    <property type="nucleotide sequence ID" value="NZ_CP036150.1"/>
</dbReference>